<reference evidence="1" key="1">
    <citation type="submission" date="2018-06" db="EMBL/GenBank/DDBJ databases">
        <authorList>
            <person name="Zhirakovskaya E."/>
        </authorList>
    </citation>
    <scope>NUCLEOTIDE SEQUENCE</scope>
</reference>
<sequence length="161" mass="18647">MRDITKSAEVTASVHEVDIDGKRFKSLRISTWIGNNASWYQKIRVKSVVRKFKNPCRKDYRFIPTGVGNTMTLRRISFRRTVHPHRRGEHPQANTRHFQKRRFIPTGVGNTECAASHVRSITVHPHRRGEHSFLRARTNRMKRFIPTGVGNTSLMTGKELS</sequence>
<name>A0A3B1B8W5_9ZZZZ</name>
<gene>
    <name evidence="1" type="ORF">MNBD_GAMMA20-733</name>
</gene>
<protein>
    <submittedName>
        <fullName evidence="1">Uncharacterized protein</fullName>
    </submittedName>
</protein>
<accession>A0A3B1B8W5</accession>
<dbReference type="AlphaFoldDB" id="A0A3B1B8W5"/>
<organism evidence="1">
    <name type="scientific">hydrothermal vent metagenome</name>
    <dbReference type="NCBI Taxonomy" id="652676"/>
    <lineage>
        <taxon>unclassified sequences</taxon>
        <taxon>metagenomes</taxon>
        <taxon>ecological metagenomes</taxon>
    </lineage>
</organism>
<evidence type="ECO:0000313" key="1">
    <source>
        <dbReference type="EMBL" id="VAX02755.1"/>
    </source>
</evidence>
<dbReference type="AntiFam" id="ANF00057">
    <property type="entry name" value="Translation of E. coli type CRISPR repeat"/>
</dbReference>
<proteinExistence type="predicted"/>
<dbReference type="EMBL" id="UOFU01000290">
    <property type="protein sequence ID" value="VAX02755.1"/>
    <property type="molecule type" value="Genomic_DNA"/>
</dbReference>